<organism evidence="1 2">
    <name type="scientific">Scutellospora calospora</name>
    <dbReference type="NCBI Taxonomy" id="85575"/>
    <lineage>
        <taxon>Eukaryota</taxon>
        <taxon>Fungi</taxon>
        <taxon>Fungi incertae sedis</taxon>
        <taxon>Mucoromycota</taxon>
        <taxon>Glomeromycotina</taxon>
        <taxon>Glomeromycetes</taxon>
        <taxon>Diversisporales</taxon>
        <taxon>Gigasporaceae</taxon>
        <taxon>Scutellospora</taxon>
    </lineage>
</organism>
<evidence type="ECO:0000313" key="2">
    <source>
        <dbReference type="Proteomes" id="UP000789860"/>
    </source>
</evidence>
<protein>
    <submittedName>
        <fullName evidence="1">5128_t:CDS:1</fullName>
    </submittedName>
</protein>
<comment type="caution">
    <text evidence="1">The sequence shown here is derived from an EMBL/GenBank/DDBJ whole genome shotgun (WGS) entry which is preliminary data.</text>
</comment>
<evidence type="ECO:0000313" key="1">
    <source>
        <dbReference type="EMBL" id="CAG8566903.1"/>
    </source>
</evidence>
<accession>A0ACA9M4S8</accession>
<keyword evidence="2" id="KW-1185">Reference proteome</keyword>
<proteinExistence type="predicted"/>
<feature type="non-terminal residue" evidence="1">
    <location>
        <position position="1"/>
    </location>
</feature>
<dbReference type="EMBL" id="CAJVPM010009765">
    <property type="protein sequence ID" value="CAG8566903.1"/>
    <property type="molecule type" value="Genomic_DNA"/>
</dbReference>
<dbReference type="Proteomes" id="UP000789860">
    <property type="component" value="Unassembled WGS sequence"/>
</dbReference>
<reference evidence="1" key="1">
    <citation type="submission" date="2021-06" db="EMBL/GenBank/DDBJ databases">
        <authorList>
            <person name="Kallberg Y."/>
            <person name="Tangrot J."/>
            <person name="Rosling A."/>
        </authorList>
    </citation>
    <scope>NUCLEOTIDE SEQUENCE</scope>
    <source>
        <strain evidence="1">AU212A</strain>
    </source>
</reference>
<sequence>TLTMLTLITEESDSYNIDYYYSKYRDHYGIGMSEVKIETLRVLSANINSVVCDASSTKKHHYFKIPTQPQLATCLCDKYHTNFISQFYKISPQTVLRTAPIETLPTISTKRFNRITNKLQTLPLIKQQQQQPIANSKILFPNFNTNPTLSQITPHSQNYHTSLVAMKIAKMTSKEKILLLKIIFPKLSISNSNISKDNISETTIEDKNNNENTDKTEKEETTPNKSTKQALTFD</sequence>
<gene>
    <name evidence="1" type="ORF">SCALOS_LOCUS5705</name>
</gene>
<name>A0ACA9M4S8_9GLOM</name>